<gene>
    <name evidence="3" type="ORF">OAUR00152_LOCUS29624</name>
</gene>
<dbReference type="EMBL" id="HBKQ01043026">
    <property type="protein sequence ID" value="CAE2267196.1"/>
    <property type="molecule type" value="Transcribed_RNA"/>
</dbReference>
<proteinExistence type="predicted"/>
<keyword evidence="2" id="KW-0732">Signal</keyword>
<feature type="chain" id="PRO_5030616281" evidence="2">
    <location>
        <begin position="31"/>
        <end position="237"/>
    </location>
</feature>
<protein>
    <submittedName>
        <fullName evidence="3">Uncharacterized protein</fullName>
    </submittedName>
</protein>
<sequence length="237" mass="25138">MTLSSLTSELFMVALLILLVMESTMVVASATRSGRAITNRATLRGRYEQGYESTIRELKGSKSSKSSSTTTKGEGIDLPDGQGKADGQNSDEEAKDEDRQGETEDHRLDEDTTEKEERQVKEESEGKQGNGQGKVATAVVASSDIHGFALGLGTCGSVPSVAKGVYYGQVASTFRQSYGAAYLCDYDDCCASGCCYPLAGQGFINTLTDKWVGTAGCCSDVNRHCLGRNSTMSSGGL</sequence>
<name>A0A7S4N688_9STRA</name>
<feature type="region of interest" description="Disordered" evidence="1">
    <location>
        <begin position="55"/>
        <end position="135"/>
    </location>
</feature>
<evidence type="ECO:0000256" key="1">
    <source>
        <dbReference type="SAM" id="MobiDB-lite"/>
    </source>
</evidence>
<evidence type="ECO:0000313" key="3">
    <source>
        <dbReference type="EMBL" id="CAE2267196.1"/>
    </source>
</evidence>
<accession>A0A7S4N688</accession>
<dbReference type="AlphaFoldDB" id="A0A7S4N688"/>
<feature type="signal peptide" evidence="2">
    <location>
        <begin position="1"/>
        <end position="30"/>
    </location>
</feature>
<evidence type="ECO:0000256" key="2">
    <source>
        <dbReference type="SAM" id="SignalP"/>
    </source>
</evidence>
<reference evidence="3" key="1">
    <citation type="submission" date="2021-01" db="EMBL/GenBank/DDBJ databases">
        <authorList>
            <person name="Corre E."/>
            <person name="Pelletier E."/>
            <person name="Niang G."/>
            <person name="Scheremetjew M."/>
            <person name="Finn R."/>
            <person name="Kale V."/>
            <person name="Holt S."/>
            <person name="Cochrane G."/>
            <person name="Meng A."/>
            <person name="Brown T."/>
            <person name="Cohen L."/>
        </authorList>
    </citation>
    <scope>NUCLEOTIDE SEQUENCE</scope>
    <source>
        <strain evidence="3">Isolate 1302-5</strain>
    </source>
</reference>
<feature type="compositionally biased region" description="Basic and acidic residues" evidence="1">
    <location>
        <begin position="96"/>
        <end position="126"/>
    </location>
</feature>
<feature type="compositionally biased region" description="Low complexity" evidence="1">
    <location>
        <begin position="61"/>
        <end position="72"/>
    </location>
</feature>
<organism evidence="3">
    <name type="scientific">Odontella aurita</name>
    <dbReference type="NCBI Taxonomy" id="265563"/>
    <lineage>
        <taxon>Eukaryota</taxon>
        <taxon>Sar</taxon>
        <taxon>Stramenopiles</taxon>
        <taxon>Ochrophyta</taxon>
        <taxon>Bacillariophyta</taxon>
        <taxon>Mediophyceae</taxon>
        <taxon>Biddulphiophycidae</taxon>
        <taxon>Eupodiscales</taxon>
        <taxon>Odontellaceae</taxon>
        <taxon>Odontella</taxon>
    </lineage>
</organism>